<accession>A0AAE3DT55</accession>
<evidence type="ECO:0000313" key="3">
    <source>
        <dbReference type="Proteomes" id="UP001197875"/>
    </source>
</evidence>
<dbReference type="Pfam" id="PF10825">
    <property type="entry name" value="DUF2752"/>
    <property type="match status" value="1"/>
</dbReference>
<dbReference type="InterPro" id="IPR021215">
    <property type="entry name" value="DUF2752"/>
</dbReference>
<sequence length="111" mass="12859">MLNLNFPCLFHLVTGYYCPGCGGTRAIASLLHGQLFRSFLYHPVILYTAFLLLRGLVFSILEFAKSGRFSWTWSGKLKKYDIFWLIFLTMAHFLILNALKAFFDLDLLEQI</sequence>
<dbReference type="AlphaFoldDB" id="A0AAE3DT55"/>
<dbReference type="EMBL" id="JAJEPR010000012">
    <property type="protein sequence ID" value="MCC2189934.1"/>
    <property type="molecule type" value="Genomic_DNA"/>
</dbReference>
<keyword evidence="3" id="KW-1185">Reference proteome</keyword>
<protein>
    <submittedName>
        <fullName evidence="2">DUF2752 domain-containing protein</fullName>
    </submittedName>
</protein>
<name>A0AAE3DT55_9FIRM</name>
<reference evidence="2 3" key="1">
    <citation type="submission" date="2021-10" db="EMBL/GenBank/DDBJ databases">
        <title>Anaerobic single-cell dispensing facilitates the cultivation of human gut bacteria.</title>
        <authorList>
            <person name="Afrizal A."/>
        </authorList>
    </citation>
    <scope>NUCLEOTIDE SEQUENCE [LARGE SCALE GENOMIC DNA]</scope>
    <source>
        <strain evidence="2 3">CLA-AA-H277</strain>
    </source>
</reference>
<evidence type="ECO:0000313" key="2">
    <source>
        <dbReference type="EMBL" id="MCC2189934.1"/>
    </source>
</evidence>
<gene>
    <name evidence="2" type="ORF">LKD71_08965</name>
</gene>
<keyword evidence="1" id="KW-0812">Transmembrane</keyword>
<dbReference type="RefSeq" id="WP_227615142.1">
    <property type="nucleotide sequence ID" value="NZ_JAJEPR010000012.1"/>
</dbReference>
<feature type="transmembrane region" description="Helical" evidence="1">
    <location>
        <begin position="39"/>
        <end position="61"/>
    </location>
</feature>
<evidence type="ECO:0000256" key="1">
    <source>
        <dbReference type="SAM" id="Phobius"/>
    </source>
</evidence>
<feature type="transmembrane region" description="Helical" evidence="1">
    <location>
        <begin position="82"/>
        <end position="103"/>
    </location>
</feature>
<comment type="caution">
    <text evidence="2">The sequence shown here is derived from an EMBL/GenBank/DDBJ whole genome shotgun (WGS) entry which is preliminary data.</text>
</comment>
<proteinExistence type="predicted"/>
<keyword evidence="1" id="KW-1133">Transmembrane helix</keyword>
<dbReference type="Proteomes" id="UP001197875">
    <property type="component" value="Unassembled WGS sequence"/>
</dbReference>
<organism evidence="2 3">
    <name type="scientific">Fusicatenibacter faecihominis</name>
    <dbReference type="NCBI Taxonomy" id="2881276"/>
    <lineage>
        <taxon>Bacteria</taxon>
        <taxon>Bacillati</taxon>
        <taxon>Bacillota</taxon>
        <taxon>Clostridia</taxon>
        <taxon>Lachnospirales</taxon>
        <taxon>Lachnospiraceae</taxon>
        <taxon>Fusicatenibacter</taxon>
    </lineage>
</organism>
<keyword evidence="1" id="KW-0472">Membrane</keyword>